<name>A0A6G1MCU1_ORBOL</name>
<feature type="region of interest" description="Disordered" evidence="2">
    <location>
        <begin position="124"/>
        <end position="145"/>
    </location>
</feature>
<keyword evidence="1" id="KW-0539">Nucleus</keyword>
<proteinExistence type="predicted"/>
<organism evidence="4 7">
    <name type="scientific">Orbilia oligospora</name>
    <name type="common">Nematode-trapping fungus</name>
    <name type="synonym">Arthrobotrys oligospora</name>
    <dbReference type="NCBI Taxonomy" id="2813651"/>
    <lineage>
        <taxon>Eukaryota</taxon>
        <taxon>Fungi</taxon>
        <taxon>Dikarya</taxon>
        <taxon>Ascomycota</taxon>
        <taxon>Pezizomycotina</taxon>
        <taxon>Orbiliomycetes</taxon>
        <taxon>Orbiliales</taxon>
        <taxon>Orbiliaceae</taxon>
        <taxon>Orbilia</taxon>
    </lineage>
</organism>
<dbReference type="PROSITE" id="PS00463">
    <property type="entry name" value="ZN2_CY6_FUNGAL_1"/>
    <property type="match status" value="1"/>
</dbReference>
<dbReference type="Pfam" id="PF00172">
    <property type="entry name" value="Zn_clus"/>
    <property type="match status" value="1"/>
</dbReference>
<dbReference type="AlphaFoldDB" id="A0A6G1MCU1"/>
<dbReference type="InterPro" id="IPR001138">
    <property type="entry name" value="Zn2Cys6_DnaBD"/>
</dbReference>
<dbReference type="PROSITE" id="PS50048">
    <property type="entry name" value="ZN2_CY6_FUNGAL_2"/>
    <property type="match status" value="1"/>
</dbReference>
<evidence type="ECO:0000256" key="2">
    <source>
        <dbReference type="SAM" id="MobiDB-lite"/>
    </source>
</evidence>
<dbReference type="SUPFAM" id="SSF57701">
    <property type="entry name" value="Zn2/Cys6 DNA-binding domain"/>
    <property type="match status" value="1"/>
</dbReference>
<dbReference type="InterPro" id="IPR053187">
    <property type="entry name" value="Notoamide_regulator"/>
</dbReference>
<dbReference type="OrthoDB" id="5346112at2759"/>
<comment type="caution">
    <text evidence="4">The sequence shown here is derived from an EMBL/GenBank/DDBJ whole genome shotgun (WGS) entry which is preliminary data.</text>
</comment>
<dbReference type="EMBL" id="JAABOE010000009">
    <property type="protein sequence ID" value="KAF3189084.1"/>
    <property type="molecule type" value="Genomic_DNA"/>
</dbReference>
<evidence type="ECO:0000313" key="4">
    <source>
        <dbReference type="EMBL" id="KAF3189084.1"/>
    </source>
</evidence>
<dbReference type="EMBL" id="WIPF01000015">
    <property type="protein sequence ID" value="KAF3228515.1"/>
    <property type="molecule type" value="Genomic_DNA"/>
</dbReference>
<feature type="region of interest" description="Disordered" evidence="2">
    <location>
        <begin position="1"/>
        <end position="30"/>
    </location>
</feature>
<dbReference type="GO" id="GO:0008270">
    <property type="term" value="F:zinc ion binding"/>
    <property type="evidence" value="ECO:0007669"/>
    <property type="project" value="InterPro"/>
</dbReference>
<dbReference type="GO" id="GO:0000981">
    <property type="term" value="F:DNA-binding transcription factor activity, RNA polymerase II-specific"/>
    <property type="evidence" value="ECO:0007669"/>
    <property type="project" value="InterPro"/>
</dbReference>
<dbReference type="Proteomes" id="UP000479691">
    <property type="component" value="Unassembled WGS sequence"/>
</dbReference>
<gene>
    <name evidence="6" type="ORF">TWF191_002371</name>
    <name evidence="5" type="ORF">TWF679_005343</name>
    <name evidence="4" type="ORF">TWF788_011205</name>
</gene>
<reference evidence="7 8" key="1">
    <citation type="submission" date="2019-06" db="EMBL/GenBank/DDBJ databases">
        <authorList>
            <person name="Palmer J.M."/>
        </authorList>
    </citation>
    <scope>NUCLEOTIDE SEQUENCE [LARGE SCALE GENOMIC DNA]</scope>
    <source>
        <strain evidence="6 8">TWF191</strain>
        <strain evidence="5">TWF679</strain>
        <strain evidence="4 7">TWF788</strain>
    </source>
</reference>
<dbReference type="InterPro" id="IPR036864">
    <property type="entry name" value="Zn2-C6_fun-type_DNA-bd_sf"/>
</dbReference>
<feature type="domain" description="Zn(2)-C6 fungal-type" evidence="3">
    <location>
        <begin position="16"/>
        <end position="46"/>
    </location>
</feature>
<dbReference type="CDD" id="cd00067">
    <property type="entry name" value="GAL4"/>
    <property type="match status" value="1"/>
</dbReference>
<evidence type="ECO:0000313" key="6">
    <source>
        <dbReference type="EMBL" id="KAF3228515.1"/>
    </source>
</evidence>
<accession>A0A6G1MCU1</accession>
<dbReference type="PANTHER" id="PTHR47256">
    <property type="entry name" value="ZN(II)2CYS6 TRANSCRIPTION FACTOR (EUROFUNG)-RELATED"/>
    <property type="match status" value="1"/>
</dbReference>
<sequence length="151" mass="16329">MSRVQPRIPNRRVSSACSNCKKGKSKCSGPPAPCESCVRKGRECVFEIALDGRRKESAKTALDAVKAKHGALESLFNCLQSGNDEAVFSLVSAIRKGSALPDLEKVVEEHQSMSIVGAKEREVIAGPSTTQQQATEDPGEVDDDMDIYEAY</sequence>
<evidence type="ECO:0000256" key="1">
    <source>
        <dbReference type="ARBA" id="ARBA00023242"/>
    </source>
</evidence>
<dbReference type="Gene3D" id="4.10.240.10">
    <property type="entry name" value="Zn(2)-C6 fungal-type DNA-binding domain"/>
    <property type="match status" value="1"/>
</dbReference>
<dbReference type="Proteomes" id="UP000483672">
    <property type="component" value="Unassembled WGS sequence"/>
</dbReference>
<evidence type="ECO:0000259" key="3">
    <source>
        <dbReference type="PROSITE" id="PS50048"/>
    </source>
</evidence>
<evidence type="ECO:0000313" key="5">
    <source>
        <dbReference type="EMBL" id="KAF3213527.1"/>
    </source>
</evidence>
<evidence type="ECO:0000313" key="8">
    <source>
        <dbReference type="Proteomes" id="UP000483672"/>
    </source>
</evidence>
<dbReference type="EMBL" id="WIWT01000025">
    <property type="protein sequence ID" value="KAF3213527.1"/>
    <property type="molecule type" value="Genomic_DNA"/>
</dbReference>
<dbReference type="PANTHER" id="PTHR47256:SF1">
    <property type="entry name" value="ZN(II)2CYS6 TRANSCRIPTION FACTOR (EUROFUNG)"/>
    <property type="match status" value="1"/>
</dbReference>
<dbReference type="Proteomes" id="UP000614610">
    <property type="component" value="Unassembled WGS sequence"/>
</dbReference>
<protein>
    <recommendedName>
        <fullName evidence="3">Zn(2)-C6 fungal-type domain-containing protein</fullName>
    </recommendedName>
</protein>
<evidence type="ECO:0000313" key="7">
    <source>
        <dbReference type="Proteomes" id="UP000479691"/>
    </source>
</evidence>
<dbReference type="SMART" id="SM00066">
    <property type="entry name" value="GAL4"/>
    <property type="match status" value="1"/>
</dbReference>